<sequence>MHLARHSFTDGGDSEVSGDGGGVGMAKSLSTSASGGRDIEVCGQIVILAPMVVVSVEGGGMVGSIPSGGETSSSIGSSSRSNSAIYSRDSAVGETTSGNGCSSARTHARPRPEVLVVSVALRGM</sequence>
<dbReference type="EMBL" id="BKCJ011235486">
    <property type="protein sequence ID" value="GFD08032.1"/>
    <property type="molecule type" value="Genomic_DNA"/>
</dbReference>
<name>A0A699TBU6_TANCI</name>
<feature type="compositionally biased region" description="Low complexity" evidence="1">
    <location>
        <begin position="63"/>
        <end position="87"/>
    </location>
</feature>
<feature type="region of interest" description="Disordered" evidence="1">
    <location>
        <begin position="59"/>
        <end position="108"/>
    </location>
</feature>
<protein>
    <submittedName>
        <fullName evidence="2">Uncharacterized protein</fullName>
    </submittedName>
</protein>
<evidence type="ECO:0000256" key="1">
    <source>
        <dbReference type="SAM" id="MobiDB-lite"/>
    </source>
</evidence>
<proteinExistence type="predicted"/>
<dbReference type="AlphaFoldDB" id="A0A699TBU6"/>
<reference evidence="2" key="1">
    <citation type="journal article" date="2019" name="Sci. Rep.">
        <title>Draft genome of Tanacetum cinerariifolium, the natural source of mosquito coil.</title>
        <authorList>
            <person name="Yamashiro T."/>
            <person name="Shiraishi A."/>
            <person name="Satake H."/>
            <person name="Nakayama K."/>
        </authorList>
    </citation>
    <scope>NUCLEOTIDE SEQUENCE</scope>
</reference>
<organism evidence="2">
    <name type="scientific">Tanacetum cinerariifolium</name>
    <name type="common">Dalmatian daisy</name>
    <name type="synonym">Chrysanthemum cinerariifolium</name>
    <dbReference type="NCBI Taxonomy" id="118510"/>
    <lineage>
        <taxon>Eukaryota</taxon>
        <taxon>Viridiplantae</taxon>
        <taxon>Streptophyta</taxon>
        <taxon>Embryophyta</taxon>
        <taxon>Tracheophyta</taxon>
        <taxon>Spermatophyta</taxon>
        <taxon>Magnoliopsida</taxon>
        <taxon>eudicotyledons</taxon>
        <taxon>Gunneridae</taxon>
        <taxon>Pentapetalae</taxon>
        <taxon>asterids</taxon>
        <taxon>campanulids</taxon>
        <taxon>Asterales</taxon>
        <taxon>Asteraceae</taxon>
        <taxon>Asteroideae</taxon>
        <taxon>Anthemideae</taxon>
        <taxon>Anthemidinae</taxon>
        <taxon>Tanacetum</taxon>
    </lineage>
</organism>
<feature type="compositionally biased region" description="Polar residues" evidence="1">
    <location>
        <begin position="93"/>
        <end position="105"/>
    </location>
</feature>
<comment type="caution">
    <text evidence="2">The sequence shown here is derived from an EMBL/GenBank/DDBJ whole genome shotgun (WGS) entry which is preliminary data.</text>
</comment>
<feature type="non-terminal residue" evidence="2">
    <location>
        <position position="124"/>
    </location>
</feature>
<gene>
    <name evidence="2" type="ORF">Tci_880001</name>
</gene>
<feature type="region of interest" description="Disordered" evidence="1">
    <location>
        <begin position="1"/>
        <end position="36"/>
    </location>
</feature>
<accession>A0A699TBU6</accession>
<evidence type="ECO:0000313" key="2">
    <source>
        <dbReference type="EMBL" id="GFD08032.1"/>
    </source>
</evidence>